<organism evidence="7 8">
    <name type="scientific">Halteria grandinella</name>
    <dbReference type="NCBI Taxonomy" id="5974"/>
    <lineage>
        <taxon>Eukaryota</taxon>
        <taxon>Sar</taxon>
        <taxon>Alveolata</taxon>
        <taxon>Ciliophora</taxon>
        <taxon>Intramacronucleata</taxon>
        <taxon>Spirotrichea</taxon>
        <taxon>Stichotrichia</taxon>
        <taxon>Sporadotrichida</taxon>
        <taxon>Halteriidae</taxon>
        <taxon>Halteria</taxon>
    </lineage>
</organism>
<evidence type="ECO:0000313" key="8">
    <source>
        <dbReference type="Proteomes" id="UP000785679"/>
    </source>
</evidence>
<evidence type="ECO:0000256" key="2">
    <source>
        <dbReference type="ARBA" id="ARBA00022614"/>
    </source>
</evidence>
<comment type="subcellular location">
    <subcellularLocation>
        <location evidence="1">Cell projection</location>
        <location evidence="1">Cilium</location>
    </subcellularLocation>
</comment>
<dbReference type="EMBL" id="RRYP01012722">
    <property type="protein sequence ID" value="TNV76925.1"/>
    <property type="molecule type" value="Genomic_DNA"/>
</dbReference>
<sequence>MQFLHLILANKRIEALNNSILEAKHVQFLDLQNNNIVDIAVLTQFANLVKLNVSKNKIKAVTIFGNDDVFPNLKWLDLSNNKYTELTGFKCPKLEVLDIGFNKLEKINESWVGHPNIRVLKTVDNKFKSIQIFKDMPKLEELYIEANVVSSIVGYETMPKLRRLHMRRNRIEKFEDELPPHESLTYINLRGNKVSDLAQVEKLYVTFPNLVDINVLGNPVEKSLPSFNLLIAEVLIKNPKVKRFSKVEITDQNKLEAVYLAKYRWTKAEEERKRKEEEERKKAEAEAANAE</sequence>
<dbReference type="Pfam" id="PF12799">
    <property type="entry name" value="LRR_4"/>
    <property type="match status" value="2"/>
</dbReference>
<keyword evidence="3" id="KW-0677">Repeat</keyword>
<evidence type="ECO:0000256" key="5">
    <source>
        <dbReference type="ARBA" id="ARBA00023273"/>
    </source>
</evidence>
<dbReference type="AlphaFoldDB" id="A0A8J8T019"/>
<keyword evidence="5" id="KW-0966">Cell projection</keyword>
<evidence type="ECO:0000313" key="7">
    <source>
        <dbReference type="EMBL" id="TNV76925.1"/>
    </source>
</evidence>
<accession>A0A8J8T019</accession>
<gene>
    <name evidence="7" type="ORF">FGO68_gene9711</name>
</gene>
<name>A0A8J8T019_HALGN</name>
<dbReference type="InterPro" id="IPR001611">
    <property type="entry name" value="Leu-rich_rpt"/>
</dbReference>
<evidence type="ECO:0000256" key="6">
    <source>
        <dbReference type="SAM" id="MobiDB-lite"/>
    </source>
</evidence>
<keyword evidence="2" id="KW-0433">Leucine-rich repeat</keyword>
<evidence type="ECO:0000256" key="4">
    <source>
        <dbReference type="ARBA" id="ARBA00023069"/>
    </source>
</evidence>
<dbReference type="Gene3D" id="3.80.10.10">
    <property type="entry name" value="Ribonuclease Inhibitor"/>
    <property type="match status" value="2"/>
</dbReference>
<dbReference type="Proteomes" id="UP000785679">
    <property type="component" value="Unassembled WGS sequence"/>
</dbReference>
<keyword evidence="8" id="KW-1185">Reference proteome</keyword>
<dbReference type="InterPro" id="IPR032675">
    <property type="entry name" value="LRR_dom_sf"/>
</dbReference>
<dbReference type="SUPFAM" id="SSF52058">
    <property type="entry name" value="L domain-like"/>
    <property type="match status" value="1"/>
</dbReference>
<comment type="caution">
    <text evidence="7">The sequence shown here is derived from an EMBL/GenBank/DDBJ whole genome shotgun (WGS) entry which is preliminary data.</text>
</comment>
<dbReference type="PANTHER" id="PTHR45973">
    <property type="entry name" value="PROTEIN PHOSPHATASE 1 REGULATORY SUBUNIT SDS22-RELATED"/>
    <property type="match status" value="1"/>
</dbReference>
<dbReference type="PANTHER" id="PTHR45973:SF9">
    <property type="entry name" value="LEUCINE-RICH REPEAT-CONTAINING PROTEIN 46"/>
    <property type="match status" value="1"/>
</dbReference>
<evidence type="ECO:0008006" key="9">
    <source>
        <dbReference type="Google" id="ProtNLM"/>
    </source>
</evidence>
<reference evidence="7" key="1">
    <citation type="submission" date="2019-06" db="EMBL/GenBank/DDBJ databases">
        <authorList>
            <person name="Zheng W."/>
        </authorList>
    </citation>
    <scope>NUCLEOTIDE SEQUENCE</scope>
    <source>
        <strain evidence="7">QDHG01</strain>
    </source>
</reference>
<evidence type="ECO:0000256" key="3">
    <source>
        <dbReference type="ARBA" id="ARBA00022737"/>
    </source>
</evidence>
<dbReference type="OrthoDB" id="271226at2759"/>
<proteinExistence type="predicted"/>
<dbReference type="PROSITE" id="PS51450">
    <property type="entry name" value="LRR"/>
    <property type="match status" value="3"/>
</dbReference>
<keyword evidence="4" id="KW-0969">Cilium</keyword>
<evidence type="ECO:0000256" key="1">
    <source>
        <dbReference type="ARBA" id="ARBA00004138"/>
    </source>
</evidence>
<protein>
    <recommendedName>
        <fullName evidence="9">Leucine-rich repeat domain-containing protein</fullName>
    </recommendedName>
</protein>
<feature type="compositionally biased region" description="Basic and acidic residues" evidence="6">
    <location>
        <begin position="268"/>
        <end position="285"/>
    </location>
</feature>
<feature type="region of interest" description="Disordered" evidence="6">
    <location>
        <begin position="268"/>
        <end position="291"/>
    </location>
</feature>
<dbReference type="InterPro" id="IPR050576">
    <property type="entry name" value="Cilia_flagella_integrity"/>
</dbReference>
<dbReference type="InterPro" id="IPR025875">
    <property type="entry name" value="Leu-rich_rpt_4"/>
</dbReference>